<feature type="domain" description="FDX-ACB" evidence="18">
    <location>
        <begin position="719"/>
        <end position="812"/>
    </location>
</feature>
<dbReference type="CDD" id="cd02796">
    <property type="entry name" value="tRNA_bind_bactPheRS"/>
    <property type="match status" value="1"/>
</dbReference>
<dbReference type="Pfam" id="PF01588">
    <property type="entry name" value="tRNA_bind"/>
    <property type="match status" value="1"/>
</dbReference>
<dbReference type="Pfam" id="PF03147">
    <property type="entry name" value="FDX-ACB"/>
    <property type="match status" value="1"/>
</dbReference>
<dbReference type="HOGENOM" id="CLU_016891_0_0_3"/>
<keyword evidence="21" id="KW-1185">Reference proteome</keyword>
<dbReference type="SUPFAM" id="SSF50249">
    <property type="entry name" value="Nucleic acid-binding proteins"/>
    <property type="match status" value="1"/>
</dbReference>
<dbReference type="InterPro" id="IPR036690">
    <property type="entry name" value="Fdx_antiC-bd_sf"/>
</dbReference>
<sequence>MKISVKWLRELTNFNFSHEELADILTVVGLEVDECENLNEWVNGIVVGLIKDCQPHPDAQKLNICKVDIGVEKLLNIVCGASNVEIGKYVPVATLGSYLPTIDLKIEPTELRGINSEGMICSLSEIGLSKESSGIHIFEENALTIGQNVAPLLGLDDVILSVMPTANRPDAMSMIGIARELASLTGNTVNSPRDIKNFIFEHKNNFLKIEVKDINACPIYIGTIIKNATVTSSPKWLQQKLKVSGIEPINNIVDVTNLVLLEWGQPMHAFDLKKLNKIADNSNELKIGIRYSNNEETLQILDGSSKELNKKNLIITSNDVPVALAGIMGGKTTEIDNQTQDIFLETALFDQVVIRHSSKNQNLRTEASIRYERGVNQFELEIASQNAISLIEELTGGTAVTQSIIDNRSQVNISQITLRLERVHKILGPVWRDGLKSFITSEEVHNILKNLGCKLDLTDKISNVWSVVVPSYRYRDLHREIDLIEEIARIYGYGNFCDELPYKTEPGKLSQEYCIERKLREAFRSTGLHELVQYSLVKPEKADIVLANPLLTEYSALRNNLLDGLINTFAYNQSQGNRPLNGFEIGKIFHSIDGQNRESDRISGIMGGTFLVEGRWTTGGKVPPMTWYKSKGVLDSIFKKFKIIVEYKTHKEDKRLHPERTASLWLNNKFLGIFGQLHPQICQELNLIGAVYGFELDFQLLLDTLNQETFLTPTFKPYSFYPPIELDLAFFVSLDIPVNQLIQKMKEVGGNLLKEIELFDDYRGESVPERQRNLAFSLLYRSNERTLTDKDVGTIHNKVRESLVEEFNVTLRS</sequence>
<feature type="domain" description="B5" evidence="19">
    <location>
        <begin position="411"/>
        <end position="498"/>
    </location>
</feature>
<dbReference type="NCBIfam" id="NF045760">
    <property type="entry name" value="YtpR"/>
    <property type="match status" value="1"/>
</dbReference>
<keyword evidence="5 16" id="KW-0820">tRNA-binding</keyword>
<dbReference type="InterPro" id="IPR004532">
    <property type="entry name" value="Phe-tRNA-ligase_IIc_bsu_bact"/>
</dbReference>
<dbReference type="EMBL" id="CP001842">
    <property type="protein sequence ID" value="ADB95837.1"/>
    <property type="molecule type" value="Genomic_DNA"/>
</dbReference>
<dbReference type="SMART" id="SM00873">
    <property type="entry name" value="B3_4"/>
    <property type="match status" value="1"/>
</dbReference>
<dbReference type="FunFam" id="2.40.50.140:FF:000045">
    <property type="entry name" value="Phenylalanine--tRNA ligase beta subunit"/>
    <property type="match status" value="1"/>
</dbReference>
<dbReference type="InterPro" id="IPR005121">
    <property type="entry name" value="Fdx_antiC-bd"/>
</dbReference>
<dbReference type="Gene3D" id="3.30.70.380">
    <property type="entry name" value="Ferrodoxin-fold anticodon-binding domain"/>
    <property type="match status" value="1"/>
</dbReference>
<feature type="binding site" evidence="15">
    <location>
        <position position="482"/>
    </location>
    <ligand>
        <name>Mg(2+)</name>
        <dbReference type="ChEBI" id="CHEBI:18420"/>
        <note>shared with alpha subunit</note>
    </ligand>
</feature>
<dbReference type="SUPFAM" id="SSF56037">
    <property type="entry name" value="PheT/TilS domain"/>
    <property type="match status" value="1"/>
</dbReference>
<dbReference type="SMART" id="SM00896">
    <property type="entry name" value="FDX-ACB"/>
    <property type="match status" value="1"/>
</dbReference>
<gene>
    <name evidence="15" type="primary">pheT</name>
    <name evidence="20" type="ordered locus">UCYN_11680</name>
</gene>
<dbReference type="SUPFAM" id="SSF54991">
    <property type="entry name" value="Anticodon-binding domain of PheRS"/>
    <property type="match status" value="1"/>
</dbReference>
<evidence type="ECO:0000313" key="21">
    <source>
        <dbReference type="Proteomes" id="UP000001405"/>
    </source>
</evidence>
<dbReference type="PATRIC" id="fig|713887.8.peg.1095"/>
<keyword evidence="4 15" id="KW-0963">Cytoplasm</keyword>
<comment type="cofactor">
    <cofactor evidence="15">
        <name>Mg(2+)</name>
        <dbReference type="ChEBI" id="CHEBI:18420"/>
    </cofactor>
    <text evidence="15">Binds 2 magnesium ions per tetramer.</text>
</comment>
<evidence type="ECO:0000259" key="18">
    <source>
        <dbReference type="PROSITE" id="PS51447"/>
    </source>
</evidence>
<feature type="binding site" evidence="15">
    <location>
        <position position="486"/>
    </location>
    <ligand>
        <name>Mg(2+)</name>
        <dbReference type="ChEBI" id="CHEBI:18420"/>
        <note>shared with alpha subunit</note>
    </ligand>
</feature>
<dbReference type="SMART" id="SM00874">
    <property type="entry name" value="B5"/>
    <property type="match status" value="1"/>
</dbReference>
<comment type="similarity">
    <text evidence="2 15">Belongs to the phenylalanyl-tRNA synthetase beta subunit family. Type 1 subfamily.</text>
</comment>
<name>D3EQT7_ATETH</name>
<keyword evidence="8 15" id="KW-0547">Nucleotide-binding</keyword>
<evidence type="ECO:0000256" key="11">
    <source>
        <dbReference type="ARBA" id="ARBA00022884"/>
    </source>
</evidence>
<evidence type="ECO:0000259" key="19">
    <source>
        <dbReference type="PROSITE" id="PS51483"/>
    </source>
</evidence>
<dbReference type="InterPro" id="IPR033714">
    <property type="entry name" value="tRNA_bind_bactPheRS"/>
</dbReference>
<keyword evidence="10 15" id="KW-0460">Magnesium</keyword>
<dbReference type="CDD" id="cd00769">
    <property type="entry name" value="PheRS_beta_core"/>
    <property type="match status" value="1"/>
</dbReference>
<feature type="binding site" evidence="15">
    <location>
        <position position="485"/>
    </location>
    <ligand>
        <name>Mg(2+)</name>
        <dbReference type="ChEBI" id="CHEBI:18420"/>
        <note>shared with alpha subunit</note>
    </ligand>
</feature>
<dbReference type="InterPro" id="IPR045864">
    <property type="entry name" value="aa-tRNA-synth_II/BPL/LPL"/>
</dbReference>
<dbReference type="InterPro" id="IPR005146">
    <property type="entry name" value="B3/B4_tRNA-bd"/>
</dbReference>
<dbReference type="PANTHER" id="PTHR10947:SF0">
    <property type="entry name" value="PHENYLALANINE--TRNA LIGASE BETA SUBUNIT"/>
    <property type="match status" value="1"/>
</dbReference>
<keyword evidence="6 15" id="KW-0436">Ligase</keyword>
<dbReference type="Gene3D" id="2.40.50.140">
    <property type="entry name" value="Nucleic acid-binding proteins"/>
    <property type="match status" value="1"/>
</dbReference>
<evidence type="ECO:0000256" key="3">
    <source>
        <dbReference type="ARBA" id="ARBA00011209"/>
    </source>
</evidence>
<dbReference type="PANTHER" id="PTHR10947">
    <property type="entry name" value="PHENYLALANYL-TRNA SYNTHETASE BETA CHAIN AND LEUCINE-RICH REPEAT-CONTAINING PROTEIN 47"/>
    <property type="match status" value="1"/>
</dbReference>
<evidence type="ECO:0000256" key="12">
    <source>
        <dbReference type="ARBA" id="ARBA00022917"/>
    </source>
</evidence>
<dbReference type="InterPro" id="IPR041616">
    <property type="entry name" value="PheRS_beta_core"/>
</dbReference>
<organism evidence="21">
    <name type="scientific">Atelocyanobacterium thalassa (isolate ALOHA)</name>
    <dbReference type="NCBI Taxonomy" id="1453429"/>
    <lineage>
        <taxon>Bacteria</taxon>
        <taxon>Bacillati</taxon>
        <taxon>Cyanobacteriota</taxon>
        <taxon>Cyanophyceae</taxon>
        <taxon>Oscillatoriophycideae</taxon>
        <taxon>Chroococcales</taxon>
        <taxon>Aphanothecaceae</taxon>
        <taxon>Candidatus Atelocyanobacterium</taxon>
        <taxon>Candidatus Atelocyanobacterium thalassae</taxon>
    </lineage>
</organism>
<evidence type="ECO:0000256" key="7">
    <source>
        <dbReference type="ARBA" id="ARBA00022723"/>
    </source>
</evidence>
<evidence type="ECO:0000256" key="2">
    <source>
        <dbReference type="ARBA" id="ARBA00008653"/>
    </source>
</evidence>
<dbReference type="Pfam" id="PF03484">
    <property type="entry name" value="B5"/>
    <property type="match status" value="1"/>
</dbReference>
<evidence type="ECO:0000256" key="14">
    <source>
        <dbReference type="ARBA" id="ARBA00049255"/>
    </source>
</evidence>
<dbReference type="Pfam" id="PF03483">
    <property type="entry name" value="B3_4"/>
    <property type="match status" value="1"/>
</dbReference>
<dbReference type="GO" id="GO:0000287">
    <property type="term" value="F:magnesium ion binding"/>
    <property type="evidence" value="ECO:0007669"/>
    <property type="project" value="UniProtKB-UniRule"/>
</dbReference>
<dbReference type="HAMAP" id="MF_00283">
    <property type="entry name" value="Phe_tRNA_synth_beta1"/>
    <property type="match status" value="1"/>
</dbReference>
<dbReference type="KEGG" id="cyu:UCYN_11680"/>
<dbReference type="Proteomes" id="UP000001405">
    <property type="component" value="Chromosome"/>
</dbReference>
<dbReference type="Pfam" id="PF17759">
    <property type="entry name" value="tRNA_synthFbeta"/>
    <property type="match status" value="1"/>
</dbReference>
<dbReference type="FunFam" id="3.30.70.380:FF:000001">
    <property type="entry name" value="Phenylalanine--tRNA ligase beta subunit"/>
    <property type="match status" value="1"/>
</dbReference>
<keyword evidence="7 15" id="KW-0479">Metal-binding</keyword>
<evidence type="ECO:0000256" key="9">
    <source>
        <dbReference type="ARBA" id="ARBA00022840"/>
    </source>
</evidence>
<accession>D3EQT7</accession>
<dbReference type="PROSITE" id="PS50886">
    <property type="entry name" value="TRBD"/>
    <property type="match status" value="1"/>
</dbReference>
<dbReference type="RefSeq" id="WP_012954524.1">
    <property type="nucleotide sequence ID" value="NC_013771.1"/>
</dbReference>
<feature type="domain" description="TRNA-binding" evidence="17">
    <location>
        <begin position="39"/>
        <end position="150"/>
    </location>
</feature>
<proteinExistence type="inferred from homology"/>
<dbReference type="PROSITE" id="PS51447">
    <property type="entry name" value="FDX_ACB"/>
    <property type="match status" value="1"/>
</dbReference>
<dbReference type="InterPro" id="IPR012340">
    <property type="entry name" value="NA-bd_OB-fold"/>
</dbReference>
<evidence type="ECO:0000256" key="10">
    <source>
        <dbReference type="ARBA" id="ARBA00022842"/>
    </source>
</evidence>
<dbReference type="OrthoDB" id="9805455at2"/>
<dbReference type="InterPro" id="IPR002547">
    <property type="entry name" value="tRNA-bd_dom"/>
</dbReference>
<keyword evidence="9 15" id="KW-0067">ATP-binding</keyword>
<dbReference type="GO" id="GO:0006432">
    <property type="term" value="P:phenylalanyl-tRNA aminoacylation"/>
    <property type="evidence" value="ECO:0007669"/>
    <property type="project" value="UniProtKB-UniRule"/>
</dbReference>
<evidence type="ECO:0000256" key="5">
    <source>
        <dbReference type="ARBA" id="ARBA00022555"/>
    </source>
</evidence>
<dbReference type="NCBIfam" id="TIGR00472">
    <property type="entry name" value="pheT_bact"/>
    <property type="match status" value="1"/>
</dbReference>
<dbReference type="SUPFAM" id="SSF46955">
    <property type="entry name" value="Putative DNA-binding domain"/>
    <property type="match status" value="1"/>
</dbReference>
<keyword evidence="13 15" id="KW-0030">Aminoacyl-tRNA synthetase</keyword>
<dbReference type="STRING" id="1453429.UCYN_11680"/>
<dbReference type="Gene3D" id="3.50.40.10">
    <property type="entry name" value="Phenylalanyl-trna Synthetase, Chain B, domain 3"/>
    <property type="match status" value="1"/>
</dbReference>
<dbReference type="GO" id="GO:0005524">
    <property type="term" value="F:ATP binding"/>
    <property type="evidence" value="ECO:0007669"/>
    <property type="project" value="UniProtKB-UniRule"/>
</dbReference>
<evidence type="ECO:0000256" key="4">
    <source>
        <dbReference type="ARBA" id="ARBA00022490"/>
    </source>
</evidence>
<comment type="subcellular location">
    <subcellularLocation>
        <location evidence="1 15">Cytoplasm</location>
    </subcellularLocation>
</comment>
<dbReference type="InterPro" id="IPR020825">
    <property type="entry name" value="Phe-tRNA_synthase-like_B3/B4"/>
</dbReference>
<dbReference type="EC" id="6.1.1.20" evidence="15"/>
<evidence type="ECO:0000256" key="15">
    <source>
        <dbReference type="HAMAP-Rule" id="MF_00283"/>
    </source>
</evidence>
<dbReference type="SUPFAM" id="SSF55681">
    <property type="entry name" value="Class II aaRS and biotin synthetases"/>
    <property type="match status" value="1"/>
</dbReference>
<dbReference type="Gene3D" id="3.30.56.10">
    <property type="match status" value="2"/>
</dbReference>
<evidence type="ECO:0000256" key="16">
    <source>
        <dbReference type="PROSITE-ProRule" id="PRU00209"/>
    </source>
</evidence>
<dbReference type="Gene3D" id="3.30.930.10">
    <property type="entry name" value="Bira Bifunctional Protein, Domain 2"/>
    <property type="match status" value="1"/>
</dbReference>
<dbReference type="GO" id="GO:0009328">
    <property type="term" value="C:phenylalanine-tRNA ligase complex"/>
    <property type="evidence" value="ECO:0007669"/>
    <property type="project" value="TreeGrafter"/>
</dbReference>
<dbReference type="InterPro" id="IPR005147">
    <property type="entry name" value="tRNA_synthase_B5-dom"/>
</dbReference>
<protein>
    <recommendedName>
        <fullName evidence="15">Phenylalanine--tRNA ligase beta subunit</fullName>
        <ecNumber evidence="15">6.1.1.20</ecNumber>
    </recommendedName>
    <alternativeName>
        <fullName evidence="15">Phenylalanyl-tRNA synthetase beta subunit</fullName>
        <shortName evidence="15">PheRS</shortName>
    </alternativeName>
</protein>
<dbReference type="PROSITE" id="PS51483">
    <property type="entry name" value="B5"/>
    <property type="match status" value="1"/>
</dbReference>
<comment type="subunit">
    <text evidence="3 15">Tetramer of two alpha and two beta subunits.</text>
</comment>
<dbReference type="AlphaFoldDB" id="D3EQT7"/>
<dbReference type="InterPro" id="IPR045060">
    <property type="entry name" value="Phe-tRNA-ligase_IIc_bsu"/>
</dbReference>
<evidence type="ECO:0000256" key="1">
    <source>
        <dbReference type="ARBA" id="ARBA00004496"/>
    </source>
</evidence>
<evidence type="ECO:0000256" key="6">
    <source>
        <dbReference type="ARBA" id="ARBA00022598"/>
    </source>
</evidence>
<dbReference type="InterPro" id="IPR009061">
    <property type="entry name" value="DNA-bd_dom_put_sf"/>
</dbReference>
<evidence type="ECO:0000256" key="13">
    <source>
        <dbReference type="ARBA" id="ARBA00023146"/>
    </source>
</evidence>
<evidence type="ECO:0000256" key="8">
    <source>
        <dbReference type="ARBA" id="ARBA00022741"/>
    </source>
</evidence>
<dbReference type="GO" id="GO:0000049">
    <property type="term" value="F:tRNA binding"/>
    <property type="evidence" value="ECO:0007669"/>
    <property type="project" value="UniProtKB-UniRule"/>
</dbReference>
<comment type="catalytic activity">
    <reaction evidence="14 15">
        <text>tRNA(Phe) + L-phenylalanine + ATP = L-phenylalanyl-tRNA(Phe) + AMP + diphosphate + H(+)</text>
        <dbReference type="Rhea" id="RHEA:19413"/>
        <dbReference type="Rhea" id="RHEA-COMP:9668"/>
        <dbReference type="Rhea" id="RHEA-COMP:9699"/>
        <dbReference type="ChEBI" id="CHEBI:15378"/>
        <dbReference type="ChEBI" id="CHEBI:30616"/>
        <dbReference type="ChEBI" id="CHEBI:33019"/>
        <dbReference type="ChEBI" id="CHEBI:58095"/>
        <dbReference type="ChEBI" id="CHEBI:78442"/>
        <dbReference type="ChEBI" id="CHEBI:78531"/>
        <dbReference type="ChEBI" id="CHEBI:456215"/>
        <dbReference type="EC" id="6.1.1.20"/>
    </reaction>
</comment>
<dbReference type="GO" id="GO:0004826">
    <property type="term" value="F:phenylalanine-tRNA ligase activity"/>
    <property type="evidence" value="ECO:0007669"/>
    <property type="project" value="UniProtKB-UniRule"/>
</dbReference>
<evidence type="ECO:0000259" key="17">
    <source>
        <dbReference type="PROSITE" id="PS50886"/>
    </source>
</evidence>
<feature type="binding site" evidence="15">
    <location>
        <position position="476"/>
    </location>
    <ligand>
        <name>Mg(2+)</name>
        <dbReference type="ChEBI" id="CHEBI:18420"/>
        <note>shared with alpha subunit</note>
    </ligand>
</feature>
<keyword evidence="12 15" id="KW-0648">Protein biosynthesis</keyword>
<reference evidence="20 21" key="1">
    <citation type="journal article" date="2010" name="Nature">
        <title>Metabolic streamlining in an open-ocean nitrogen-fixing cyanobacterium.</title>
        <authorList>
            <person name="Tripp H.J."/>
            <person name="Bench S.R."/>
            <person name="Turk K.A."/>
            <person name="Foster R.A."/>
            <person name="Desany B.A."/>
            <person name="Niazi F."/>
            <person name="Affourtit J.P."/>
            <person name="Zehr J.P."/>
        </authorList>
    </citation>
    <scope>NUCLEOTIDE SEQUENCE [LARGE SCALE GENOMIC DNA]</scope>
    <source>
        <strain evidence="21">ALOHA</strain>
    </source>
</reference>
<keyword evidence="11 16" id="KW-0694">RNA-binding</keyword>
<evidence type="ECO:0000313" key="20">
    <source>
        <dbReference type="EMBL" id="ADB95837.1"/>
    </source>
</evidence>